<dbReference type="RefSeq" id="WP_203000211.1">
    <property type="nucleotide sequence ID" value="NZ_JAEMEF010000006.1"/>
</dbReference>
<evidence type="ECO:0000256" key="1">
    <source>
        <dbReference type="SAM" id="SignalP"/>
    </source>
</evidence>
<keyword evidence="1" id="KW-0732">Signal</keyword>
<dbReference type="SUPFAM" id="SSF48452">
    <property type="entry name" value="TPR-like"/>
    <property type="match status" value="1"/>
</dbReference>
<sequence length="405" mass="46846">MALKQLISSLVILLLLSKTVDAQQTFKINPNDTITYNDSNSEKVVALGSAIEAAVHNNQVDDFISKWYKNVFIKRIIDLNPNSGSMTADYAKTFVSGIKKGLDKFPNEIVTEVQNGSYYDFVNYRYDQYLQTYYLLFRLYSTEGGMNYHDFRVHKKNGEMLFSDAYIYYSGENLSQTMSRLMSYVTPKDKILGLVDSPKNKDIDNLFVALKFKNSGHYELAYKLINTIKSEVSKDKFFLIFKTLIASNVDDNKYLAALEELINTYPNDPTIVLNKIDYHIYKNEYFEAIQVINQLQVETEDDFLNYLKANVAFEDKNYDFALNNYKYTIDNYPDFFEGQAGYLSTLVMMKNYDKATKYVASLIKDGYAKQDIINYIEENDAFGLNILQPLVDSKSYKNWKLKSVN</sequence>
<name>A0ABS1WL15_9FLAO</name>
<dbReference type="Proteomes" id="UP000605013">
    <property type="component" value="Unassembled WGS sequence"/>
</dbReference>
<dbReference type="InterPro" id="IPR011990">
    <property type="entry name" value="TPR-like_helical_dom_sf"/>
</dbReference>
<protein>
    <recommendedName>
        <fullName evidence="4">Tetratricopeptide repeat protein</fullName>
    </recommendedName>
</protein>
<keyword evidence="3" id="KW-1185">Reference proteome</keyword>
<gene>
    <name evidence="2" type="ORF">JAO71_08360</name>
</gene>
<comment type="caution">
    <text evidence="2">The sequence shown here is derived from an EMBL/GenBank/DDBJ whole genome shotgun (WGS) entry which is preliminary data.</text>
</comment>
<evidence type="ECO:0000313" key="3">
    <source>
        <dbReference type="Proteomes" id="UP000605013"/>
    </source>
</evidence>
<accession>A0ABS1WL15</accession>
<dbReference type="Gene3D" id="1.25.40.10">
    <property type="entry name" value="Tetratricopeptide repeat domain"/>
    <property type="match status" value="1"/>
</dbReference>
<dbReference type="EMBL" id="JAEMEF010000006">
    <property type="protein sequence ID" value="MBL7559813.1"/>
    <property type="molecule type" value="Genomic_DNA"/>
</dbReference>
<reference evidence="2 3" key="1">
    <citation type="submission" date="2020-12" db="EMBL/GenBank/DDBJ databases">
        <title>Olleya sediminilitoris sp. nov., isolated from a tidal flat.</title>
        <authorList>
            <person name="Park S."/>
            <person name="Yoon J.-H."/>
        </authorList>
    </citation>
    <scope>NUCLEOTIDE SEQUENCE [LARGE SCALE GENOMIC DNA]</scope>
    <source>
        <strain evidence="2 3">YSTF-M6</strain>
    </source>
</reference>
<proteinExistence type="predicted"/>
<evidence type="ECO:0008006" key="4">
    <source>
        <dbReference type="Google" id="ProtNLM"/>
    </source>
</evidence>
<evidence type="ECO:0000313" key="2">
    <source>
        <dbReference type="EMBL" id="MBL7559813.1"/>
    </source>
</evidence>
<organism evidence="2 3">
    <name type="scientific">Olleya sediminilitoris</name>
    <dbReference type="NCBI Taxonomy" id="2795739"/>
    <lineage>
        <taxon>Bacteria</taxon>
        <taxon>Pseudomonadati</taxon>
        <taxon>Bacteroidota</taxon>
        <taxon>Flavobacteriia</taxon>
        <taxon>Flavobacteriales</taxon>
        <taxon>Flavobacteriaceae</taxon>
    </lineage>
</organism>
<feature type="signal peptide" evidence="1">
    <location>
        <begin position="1"/>
        <end position="22"/>
    </location>
</feature>
<feature type="chain" id="PRO_5045442347" description="Tetratricopeptide repeat protein" evidence="1">
    <location>
        <begin position="23"/>
        <end position="405"/>
    </location>
</feature>